<evidence type="ECO:0000313" key="4">
    <source>
        <dbReference type="Proteomes" id="UP000473574"/>
    </source>
</evidence>
<reference evidence="3 4" key="1">
    <citation type="journal article" date="2020" name="Microb. Ecol.">
        <title>Ecogenomics of the Marine Benthic Filamentous Cyanobacterium Adonisia.</title>
        <authorList>
            <person name="Walter J.M."/>
            <person name="Coutinho F.H."/>
            <person name="Leomil L."/>
            <person name="Hargreaves P.I."/>
            <person name="Campeao M.E."/>
            <person name="Vieira V.V."/>
            <person name="Silva B.S."/>
            <person name="Fistarol G.O."/>
            <person name="Salomon P.S."/>
            <person name="Sawabe T."/>
            <person name="Mino S."/>
            <person name="Hosokawa M."/>
            <person name="Miyashita H."/>
            <person name="Maruyama F."/>
            <person name="van Verk M.C."/>
            <person name="Dutilh B.E."/>
            <person name="Thompson C.C."/>
            <person name="Thompson F.L."/>
        </authorList>
    </citation>
    <scope>NUCLEOTIDE SEQUENCE [LARGE SCALE GENOMIC DNA]</scope>
    <source>
        <strain evidence="3 4">CCMR0082</strain>
    </source>
</reference>
<dbReference type="AlphaFoldDB" id="A0A6M0S712"/>
<protein>
    <recommendedName>
        <fullName evidence="2">2TM domain-containing protein</fullName>
    </recommendedName>
</protein>
<keyword evidence="1" id="KW-0472">Membrane</keyword>
<proteinExistence type="predicted"/>
<accession>A0A6M0S712</accession>
<dbReference type="EMBL" id="QZCE01000002">
    <property type="protein sequence ID" value="NEZ64239.1"/>
    <property type="molecule type" value="Genomic_DNA"/>
</dbReference>
<evidence type="ECO:0000259" key="2">
    <source>
        <dbReference type="Pfam" id="PF13239"/>
    </source>
</evidence>
<evidence type="ECO:0000256" key="1">
    <source>
        <dbReference type="SAM" id="Phobius"/>
    </source>
</evidence>
<gene>
    <name evidence="3" type="ORF">D0962_15815</name>
</gene>
<dbReference type="Pfam" id="PF13239">
    <property type="entry name" value="2TM"/>
    <property type="match status" value="1"/>
</dbReference>
<keyword evidence="1" id="KW-0812">Transmembrane</keyword>
<name>A0A6M0S712_9CYAN</name>
<comment type="caution">
    <text evidence="3">The sequence shown here is derived from an EMBL/GenBank/DDBJ whole genome shotgun (WGS) entry which is preliminary data.</text>
</comment>
<dbReference type="InterPro" id="IPR025698">
    <property type="entry name" value="2TM_dom"/>
</dbReference>
<keyword evidence="1" id="KW-1133">Transmembrane helix</keyword>
<organism evidence="3 4">
    <name type="scientific">Adonisia turfae CCMR0082</name>
    <dbReference type="NCBI Taxonomy" id="2304604"/>
    <lineage>
        <taxon>Bacteria</taxon>
        <taxon>Bacillati</taxon>
        <taxon>Cyanobacteriota</taxon>
        <taxon>Adonisia</taxon>
        <taxon>Adonisia turfae</taxon>
    </lineage>
</organism>
<feature type="transmembrane region" description="Helical" evidence="1">
    <location>
        <begin position="78"/>
        <end position="102"/>
    </location>
</feature>
<evidence type="ECO:0000313" key="3">
    <source>
        <dbReference type="EMBL" id="NEZ64239.1"/>
    </source>
</evidence>
<dbReference type="Proteomes" id="UP000473574">
    <property type="component" value="Unassembled WGS sequence"/>
</dbReference>
<feature type="domain" description="2TM" evidence="2">
    <location>
        <begin position="66"/>
        <end position="113"/>
    </location>
</feature>
<dbReference type="RefSeq" id="WP_163664360.1">
    <property type="nucleotide sequence ID" value="NZ_QZCE01000002.1"/>
</dbReference>
<sequence>MAEGYSAERVQQILVTAMGQRQEDGFSRSQLIEMATDLGISPEVLQQAEQTLQQVPVPKQSVSMQASKRQKFQQSLKTYAVVNAFLLALNVTLSGTITWAIYPLLGWGLGLLLPEDFLPAPRLNHGERSKPSLVVNYD</sequence>